<dbReference type="PANTHER" id="PTHR21310">
    <property type="entry name" value="AMINOGLYCOSIDE PHOSPHOTRANSFERASE-RELATED-RELATED"/>
    <property type="match status" value="1"/>
</dbReference>
<accession>A0A165A018</accession>
<evidence type="ECO:0000259" key="1">
    <source>
        <dbReference type="Pfam" id="PF01636"/>
    </source>
</evidence>
<name>A0A165A018_XYLHT</name>
<dbReference type="GeneID" id="28896470"/>
<dbReference type="Pfam" id="PF01636">
    <property type="entry name" value="APH"/>
    <property type="match status" value="1"/>
</dbReference>
<dbReference type="InterPro" id="IPR051678">
    <property type="entry name" value="AGP_Transferase"/>
</dbReference>
<dbReference type="OMA" id="NSQFAWC"/>
<protein>
    <recommendedName>
        <fullName evidence="1">Aminoglycoside phosphotransferase domain-containing protein</fullName>
    </recommendedName>
</protein>
<proteinExistence type="predicted"/>
<reference evidence="2 3" key="1">
    <citation type="journal article" date="2016" name="Fungal Biol.">
        <title>The genome of Xylona heveae provides a window into fungal endophytism.</title>
        <authorList>
            <person name="Gazis R."/>
            <person name="Kuo A."/>
            <person name="Riley R."/>
            <person name="LaButti K."/>
            <person name="Lipzen A."/>
            <person name="Lin J."/>
            <person name="Amirebrahimi M."/>
            <person name="Hesse C.N."/>
            <person name="Spatafora J.W."/>
            <person name="Henrissat B."/>
            <person name="Hainaut M."/>
            <person name="Grigoriev I.V."/>
            <person name="Hibbett D.S."/>
        </authorList>
    </citation>
    <scope>NUCLEOTIDE SEQUENCE [LARGE SCALE GENOMIC DNA]</scope>
    <source>
        <strain evidence="2 3">TC161</strain>
    </source>
</reference>
<dbReference type="InterPro" id="IPR002575">
    <property type="entry name" value="Aminoglycoside_PTrfase"/>
</dbReference>
<dbReference type="PANTHER" id="PTHR21310:SF15">
    <property type="entry name" value="AMINOGLYCOSIDE PHOSPHOTRANSFERASE DOMAIN-CONTAINING PROTEIN"/>
    <property type="match status" value="1"/>
</dbReference>
<dbReference type="SUPFAM" id="SSF56112">
    <property type="entry name" value="Protein kinase-like (PK-like)"/>
    <property type="match status" value="1"/>
</dbReference>
<dbReference type="EMBL" id="KV407465">
    <property type="protein sequence ID" value="KZF19760.1"/>
    <property type="molecule type" value="Genomic_DNA"/>
</dbReference>
<keyword evidence="3" id="KW-1185">Reference proteome</keyword>
<dbReference type="InterPro" id="IPR011009">
    <property type="entry name" value="Kinase-like_dom_sf"/>
</dbReference>
<dbReference type="Proteomes" id="UP000076632">
    <property type="component" value="Unassembled WGS sequence"/>
</dbReference>
<dbReference type="OrthoDB" id="5327538at2759"/>
<dbReference type="AlphaFoldDB" id="A0A165A018"/>
<feature type="domain" description="Aminoglycoside phosphotransferase" evidence="1">
    <location>
        <begin position="42"/>
        <end position="294"/>
    </location>
</feature>
<dbReference type="STRING" id="1328760.A0A165A018"/>
<sequence>MSTRPKKSWATINIDVLCDLASNLRQGLPCTCEMPRNPSGGSFNWVIFLRFEDGVEWVLRSPHGIFQEPDMDSKLIESEVATLRHVRRKTTIPVPEVFRCSSSKKNPLGIPYILMSKASGSSPENWDELPEKIKRKILFQLGGVTQQLSQLRFDKIGSLIETLRGLEVGECLDYGLFQSRAKYGVVQDCFIAPMPMPAEYQNNTDFTEVRGLWSAFIHVGLKGDNSYNRTDLVVAGDLMLECIGELTKCSPRVTDGQGRFPIYHPDLSANNFFVDDQYNITCVLDWSFASTAPMSVLVNALEVPASRSIIDESLITSFAEGLGHGSDETSIPVYPTRGIWLLMRLLKWWLLYSGNSCAEIWAQVRPTPEDFQTALSSKQALKEYQTLRNELALDDPTAEEIYPYESYYYKPSHPAAMDNKVILTIVRHLEMVSEWNSRYSSTPARYSLRKNSPLFKADAKLWKWILGCIADKIEPARKAAMVSSRRE</sequence>
<dbReference type="InParanoid" id="A0A165A018"/>
<evidence type="ECO:0000313" key="2">
    <source>
        <dbReference type="EMBL" id="KZF19760.1"/>
    </source>
</evidence>
<gene>
    <name evidence="2" type="ORF">L228DRAFT_241513</name>
</gene>
<evidence type="ECO:0000313" key="3">
    <source>
        <dbReference type="Proteomes" id="UP000076632"/>
    </source>
</evidence>
<organism evidence="2 3">
    <name type="scientific">Xylona heveae (strain CBS 132557 / TC161)</name>
    <dbReference type="NCBI Taxonomy" id="1328760"/>
    <lineage>
        <taxon>Eukaryota</taxon>
        <taxon>Fungi</taxon>
        <taxon>Dikarya</taxon>
        <taxon>Ascomycota</taxon>
        <taxon>Pezizomycotina</taxon>
        <taxon>Xylonomycetes</taxon>
        <taxon>Xylonales</taxon>
        <taxon>Xylonaceae</taxon>
        <taxon>Xylona</taxon>
    </lineage>
</organism>
<dbReference type="RefSeq" id="XP_018185315.1">
    <property type="nucleotide sequence ID" value="XM_018331333.1"/>
</dbReference>